<dbReference type="AlphaFoldDB" id="A0A552EV19"/>
<organism evidence="1 2">
    <name type="scientific">Microcystis aeruginosa Ma_MB_S_20031200_S102</name>
    <dbReference type="NCBI Taxonomy" id="2486254"/>
    <lineage>
        <taxon>Bacteria</taxon>
        <taxon>Bacillati</taxon>
        <taxon>Cyanobacteriota</taxon>
        <taxon>Cyanophyceae</taxon>
        <taxon>Oscillatoriophycideae</taxon>
        <taxon>Chroococcales</taxon>
        <taxon>Microcystaceae</taxon>
        <taxon>Microcystis</taxon>
    </lineage>
</organism>
<dbReference type="Proteomes" id="UP000317708">
    <property type="component" value="Unassembled WGS sequence"/>
</dbReference>
<protein>
    <recommendedName>
        <fullName evidence="3">DUF2281 domain-containing protein</fullName>
    </recommendedName>
</protein>
<evidence type="ECO:0000313" key="2">
    <source>
        <dbReference type="Proteomes" id="UP000317708"/>
    </source>
</evidence>
<dbReference type="EMBL" id="SFBI01000081">
    <property type="protein sequence ID" value="TRU38305.1"/>
    <property type="molecule type" value="Genomic_DNA"/>
</dbReference>
<sequence>MINLETIQEDIASLPLDAQQTILELVDILKKRYSLKQQEMKEQGTEDWSDFIGCIEAEPDLSQTTSPLHNS</sequence>
<name>A0A552EV19_MICAE</name>
<accession>A0A552EV19</accession>
<proteinExistence type="predicted"/>
<evidence type="ECO:0008006" key="3">
    <source>
        <dbReference type="Google" id="ProtNLM"/>
    </source>
</evidence>
<evidence type="ECO:0000313" key="1">
    <source>
        <dbReference type="EMBL" id="TRU38305.1"/>
    </source>
</evidence>
<comment type="caution">
    <text evidence="1">The sequence shown here is derived from an EMBL/GenBank/DDBJ whole genome shotgun (WGS) entry which is preliminary data.</text>
</comment>
<reference evidence="1 2" key="1">
    <citation type="submission" date="2019-01" db="EMBL/GenBank/DDBJ databases">
        <title>Coherence of Microcystis species and biogeography revealed through population genomics.</title>
        <authorList>
            <person name="Perez-Carrascal O.M."/>
            <person name="Terrat Y."/>
            <person name="Giani A."/>
            <person name="Fortin N."/>
            <person name="Tromas N."/>
            <person name="Shapiro B.J."/>
        </authorList>
    </citation>
    <scope>NUCLEOTIDE SEQUENCE [LARGE SCALE GENOMIC DNA]</scope>
    <source>
        <strain evidence="1">Ma_MB_S_20031200_S102</strain>
    </source>
</reference>
<gene>
    <name evidence="1" type="ORF">EWV92_08535</name>
</gene>